<evidence type="ECO:0000256" key="1">
    <source>
        <dbReference type="SAM" id="Coils"/>
    </source>
</evidence>
<feature type="coiled-coil region" evidence="1">
    <location>
        <begin position="88"/>
        <end position="115"/>
    </location>
</feature>
<keyword evidence="3" id="KW-1185">Reference proteome</keyword>
<dbReference type="Proteomes" id="UP000308267">
    <property type="component" value="Unassembled WGS sequence"/>
</dbReference>
<protein>
    <submittedName>
        <fullName evidence="2">Uncharacterized protein</fullName>
    </submittedName>
</protein>
<organism evidence="2 3">
    <name type="scientific">Opisthorchis felineus</name>
    <dbReference type="NCBI Taxonomy" id="147828"/>
    <lineage>
        <taxon>Eukaryota</taxon>
        <taxon>Metazoa</taxon>
        <taxon>Spiralia</taxon>
        <taxon>Lophotrochozoa</taxon>
        <taxon>Platyhelminthes</taxon>
        <taxon>Trematoda</taxon>
        <taxon>Digenea</taxon>
        <taxon>Opisthorchiida</taxon>
        <taxon>Opisthorchiata</taxon>
        <taxon>Opisthorchiidae</taxon>
        <taxon>Opisthorchis</taxon>
    </lineage>
</organism>
<comment type="caution">
    <text evidence="2">The sequence shown here is derived from an EMBL/GenBank/DDBJ whole genome shotgun (WGS) entry which is preliminary data.</text>
</comment>
<dbReference type="AlphaFoldDB" id="A0A4S2LKX3"/>
<proteinExistence type="predicted"/>
<dbReference type="EMBL" id="SJOL01006800">
    <property type="protein sequence ID" value="TGZ64305.1"/>
    <property type="molecule type" value="Genomic_DNA"/>
</dbReference>
<dbReference type="OrthoDB" id="6222567at2759"/>
<accession>A0A4S2LKX3</accession>
<dbReference type="STRING" id="147828.A0A4S2LKX3"/>
<evidence type="ECO:0000313" key="2">
    <source>
        <dbReference type="EMBL" id="TGZ64305.1"/>
    </source>
</evidence>
<name>A0A4S2LKX3_OPIFE</name>
<reference evidence="2 3" key="1">
    <citation type="journal article" date="2019" name="BMC Genomics">
        <title>New insights from Opisthorchis felineus genome: update on genomics of the epidemiologically important liver flukes.</title>
        <authorList>
            <person name="Ershov N.I."/>
            <person name="Mordvinov V.A."/>
            <person name="Prokhortchouk E.B."/>
            <person name="Pakharukova M.Y."/>
            <person name="Gunbin K.V."/>
            <person name="Ustyantsev K."/>
            <person name="Genaev M.A."/>
            <person name="Blinov A.G."/>
            <person name="Mazur A."/>
            <person name="Boulygina E."/>
            <person name="Tsygankova S."/>
            <person name="Khrameeva E."/>
            <person name="Chekanov N."/>
            <person name="Fan G."/>
            <person name="Xiao A."/>
            <person name="Zhang H."/>
            <person name="Xu X."/>
            <person name="Yang H."/>
            <person name="Solovyev V."/>
            <person name="Lee S.M."/>
            <person name="Liu X."/>
            <person name="Afonnikov D.A."/>
            <person name="Skryabin K.G."/>
        </authorList>
    </citation>
    <scope>NUCLEOTIDE SEQUENCE [LARGE SCALE GENOMIC DNA]</scope>
    <source>
        <strain evidence="2">AK-0245</strain>
        <tissue evidence="2">Whole organism</tissue>
    </source>
</reference>
<keyword evidence="1" id="KW-0175">Coiled coil</keyword>
<sequence length="387" mass="43590">MFSRQVPYAFASSIHVDRHSFASVYLSSWLNAQFHTDRCNYDHGWPPITNAHPNVLVNNGVHSSTNQTVLDAEPSDTDLDPTLVMCSLQHSLESIRKLRDQVEAKKQQLTKIRTLLHQKINSKYVCCPPECTVEQVKKYLEMCTEASHDMVDRQKQLTAKVQTIREQLVACTDHMNTYMSKCSQTAIDKQNDYIQKWNQQRFGWSMGSSADDRITVRIETPSSDTFPGRPFALVRGTHQCDNLEVVCNQHTDVAAIAQCASVALAPGALIAELLSTKYVNQLIRVDILRLQSQYALDWDKEKRQLSLLSGLNGNVLAILSVRTDGNIALTNVQYKPNDEQDNPKTVESANADFMTKLKTFTPPPTNSLDEWISEVHDFCFALSGSLP</sequence>
<gene>
    <name evidence="2" type="ORF">CRM22_006429</name>
</gene>
<evidence type="ECO:0000313" key="3">
    <source>
        <dbReference type="Proteomes" id="UP000308267"/>
    </source>
</evidence>